<keyword evidence="1" id="KW-1133">Transmembrane helix</keyword>
<keyword evidence="3" id="KW-1185">Reference proteome</keyword>
<feature type="transmembrane region" description="Helical" evidence="1">
    <location>
        <begin position="192"/>
        <end position="213"/>
    </location>
</feature>
<organism evidence="2 3">
    <name type="scientific">Amycolatopsis albispora</name>
    <dbReference type="NCBI Taxonomy" id="1804986"/>
    <lineage>
        <taxon>Bacteria</taxon>
        <taxon>Bacillati</taxon>
        <taxon>Actinomycetota</taxon>
        <taxon>Actinomycetes</taxon>
        <taxon>Pseudonocardiales</taxon>
        <taxon>Pseudonocardiaceae</taxon>
        <taxon>Amycolatopsis</taxon>
    </lineage>
</organism>
<reference evidence="2 3" key="1">
    <citation type="submission" date="2016-04" db="EMBL/GenBank/DDBJ databases">
        <title>Complete genome sequence and analysis of deep-sea sediment isolate, Amycolatopsis sp. WP1.</title>
        <authorList>
            <person name="Wang H."/>
            <person name="Chen S."/>
            <person name="Wu Q."/>
        </authorList>
    </citation>
    <scope>NUCLEOTIDE SEQUENCE [LARGE SCALE GENOMIC DNA]</scope>
    <source>
        <strain evidence="2 3">WP1</strain>
    </source>
</reference>
<dbReference type="NCBIfam" id="NF038403">
    <property type="entry name" value="perm_prefix_1"/>
    <property type="match status" value="1"/>
</dbReference>
<dbReference type="InterPro" id="IPR047928">
    <property type="entry name" value="Perm_prefix_1"/>
</dbReference>
<sequence>MAGAGVIDRYLEDLAGSLYGAPARKSDLLAEARDSLDDATESYRSAGLSEEEAQRRAVAEFGAVSEVRADYQSELGLATGVQALRSLALALPLMHVLWELTRMTTFGSWSNTGVVMPEWYGSLALTADYTGYAVAGLGLVALLVARVLCRYARSARAGRWISLVAATSVGADLLVRMALVGVSGFIDTSLLVLSWPCAAVGLLSMMISARLVVLARRSWRACVTIVA</sequence>
<feature type="transmembrane region" description="Helical" evidence="1">
    <location>
        <begin position="129"/>
        <end position="148"/>
    </location>
</feature>
<evidence type="ECO:0000256" key="1">
    <source>
        <dbReference type="SAM" id="Phobius"/>
    </source>
</evidence>
<evidence type="ECO:0000313" key="3">
    <source>
        <dbReference type="Proteomes" id="UP000250434"/>
    </source>
</evidence>
<keyword evidence="1" id="KW-0812">Transmembrane</keyword>
<evidence type="ECO:0000313" key="2">
    <source>
        <dbReference type="EMBL" id="AXB47117.1"/>
    </source>
</evidence>
<dbReference type="KEGG" id="aab:A4R43_35600"/>
<dbReference type="RefSeq" id="WP_113696177.1">
    <property type="nucleotide sequence ID" value="NZ_CP015163.1"/>
</dbReference>
<keyword evidence="1" id="KW-0472">Membrane</keyword>
<dbReference type="Proteomes" id="UP000250434">
    <property type="component" value="Chromosome"/>
</dbReference>
<dbReference type="OrthoDB" id="5187995at2"/>
<proteinExistence type="predicted"/>
<dbReference type="AlphaFoldDB" id="A0A344LGE3"/>
<dbReference type="EMBL" id="CP015163">
    <property type="protein sequence ID" value="AXB47117.1"/>
    <property type="molecule type" value="Genomic_DNA"/>
</dbReference>
<gene>
    <name evidence="2" type="ORF">A4R43_35600</name>
</gene>
<name>A0A344LGE3_9PSEU</name>
<protein>
    <submittedName>
        <fullName evidence="2">Uncharacterized protein</fullName>
    </submittedName>
</protein>
<accession>A0A344LGE3</accession>
<feature type="transmembrane region" description="Helical" evidence="1">
    <location>
        <begin position="160"/>
        <end position="186"/>
    </location>
</feature>